<reference evidence="1" key="1">
    <citation type="submission" date="2021-05" db="EMBL/GenBank/DDBJ databases">
        <authorList>
            <person name="Alioto T."/>
            <person name="Alioto T."/>
            <person name="Gomez Garrido J."/>
        </authorList>
    </citation>
    <scope>NUCLEOTIDE SEQUENCE</scope>
</reference>
<dbReference type="AlphaFoldDB" id="A0A8D9B618"/>
<evidence type="ECO:0008006" key="2">
    <source>
        <dbReference type="Google" id="ProtNLM"/>
    </source>
</evidence>
<protein>
    <recommendedName>
        <fullName evidence="2">MULE transposase domain-containing protein</fullName>
    </recommendedName>
</protein>
<sequence>MKFDLMPEAPDTHKVTAFADYFVDTYIIALESLFPPSLWAEDTASLTRTTNACESFHAHLKRVFYSPHPSIFIFIEELKGIQMETVIKCNGMNEGRKRIYSSKSRKKKKKKKK</sequence>
<proteinExistence type="predicted"/>
<evidence type="ECO:0000313" key="1">
    <source>
        <dbReference type="EMBL" id="CAG6779283.1"/>
    </source>
</evidence>
<name>A0A8D9B618_9HEMI</name>
<organism evidence="1">
    <name type="scientific">Cacopsylla melanoneura</name>
    <dbReference type="NCBI Taxonomy" id="428564"/>
    <lineage>
        <taxon>Eukaryota</taxon>
        <taxon>Metazoa</taxon>
        <taxon>Ecdysozoa</taxon>
        <taxon>Arthropoda</taxon>
        <taxon>Hexapoda</taxon>
        <taxon>Insecta</taxon>
        <taxon>Pterygota</taxon>
        <taxon>Neoptera</taxon>
        <taxon>Paraneoptera</taxon>
        <taxon>Hemiptera</taxon>
        <taxon>Sternorrhyncha</taxon>
        <taxon>Psylloidea</taxon>
        <taxon>Psyllidae</taxon>
        <taxon>Psyllinae</taxon>
        <taxon>Cacopsylla</taxon>
    </lineage>
</organism>
<dbReference type="EMBL" id="HBUF01613526">
    <property type="protein sequence ID" value="CAG6779283.1"/>
    <property type="molecule type" value="Transcribed_RNA"/>
</dbReference>
<accession>A0A8D9B618</accession>
<dbReference type="EMBL" id="HBUF01613529">
    <property type="protein sequence ID" value="CAG6779286.1"/>
    <property type="molecule type" value="Transcribed_RNA"/>
</dbReference>